<dbReference type="InterPro" id="IPR041752">
    <property type="entry name" value="Coa3"/>
</dbReference>
<comment type="similarity">
    <text evidence="3 10">Belongs to the COA3 family.</text>
</comment>
<dbReference type="STRING" id="45286.A0A109UXE0"/>
<dbReference type="AlphaFoldDB" id="A0A109UXE0"/>
<feature type="domain" description="Cytochrome c oxidase assembly factor 3 mitochondrial coiled-coil" evidence="11">
    <location>
        <begin position="19"/>
        <end position="55"/>
    </location>
</feature>
<evidence type="ECO:0000256" key="1">
    <source>
        <dbReference type="ARBA" id="ARBA00003064"/>
    </source>
</evidence>
<protein>
    <recommendedName>
        <fullName evidence="10">Cytochrome c oxidase assembly factor 3</fullName>
    </recommendedName>
</protein>
<keyword evidence="6 10" id="KW-0999">Mitochondrion inner membrane</keyword>
<evidence type="ECO:0000256" key="10">
    <source>
        <dbReference type="RuleBase" id="RU367056"/>
    </source>
</evidence>
<dbReference type="PANTHER" id="PTHR15642">
    <property type="entry name" value="CYTOCHROME C OXIDASE ASSEMBLY FACTOR 3, MITOCHONDRIAL"/>
    <property type="match status" value="1"/>
</dbReference>
<dbReference type="GeneID" id="28721569"/>
<keyword evidence="5 10" id="KW-0812">Transmembrane</keyword>
<evidence type="ECO:0000313" key="12">
    <source>
        <dbReference type="EMBL" id="AMD19293.1"/>
    </source>
</evidence>
<dbReference type="GO" id="GO:0033617">
    <property type="term" value="P:mitochondrial respiratory chain complex IV assembly"/>
    <property type="evidence" value="ECO:0007669"/>
    <property type="project" value="UniProtKB-UniRule"/>
</dbReference>
<dbReference type="InterPro" id="IPR018628">
    <property type="entry name" value="Coa3_CC"/>
</dbReference>
<evidence type="ECO:0000313" key="13">
    <source>
        <dbReference type="Proteomes" id="UP000243052"/>
    </source>
</evidence>
<dbReference type="OrthoDB" id="10018333at2759"/>
<evidence type="ECO:0000256" key="7">
    <source>
        <dbReference type="ARBA" id="ARBA00022989"/>
    </source>
</evidence>
<evidence type="ECO:0000256" key="4">
    <source>
        <dbReference type="ARBA" id="ARBA00011351"/>
    </source>
</evidence>
<keyword evidence="8 10" id="KW-0496">Mitochondrion</keyword>
<evidence type="ECO:0000256" key="6">
    <source>
        <dbReference type="ARBA" id="ARBA00022792"/>
    </source>
</evidence>
<keyword evidence="13" id="KW-1185">Reference proteome</keyword>
<dbReference type="PANTHER" id="PTHR15642:SF3">
    <property type="entry name" value="CYTOCHROME C OXIDASE ASSEMBLY FACTOR 3 HOMOLOG, MITOCHONDRIAL"/>
    <property type="match status" value="1"/>
</dbReference>
<dbReference type="GO" id="GO:0005743">
    <property type="term" value="C:mitochondrial inner membrane"/>
    <property type="evidence" value="ECO:0007669"/>
    <property type="project" value="UniProtKB-SubCell"/>
</dbReference>
<evidence type="ECO:0000256" key="2">
    <source>
        <dbReference type="ARBA" id="ARBA00004434"/>
    </source>
</evidence>
<evidence type="ECO:0000256" key="9">
    <source>
        <dbReference type="ARBA" id="ARBA00023136"/>
    </source>
</evidence>
<gene>
    <name evidence="12" type="ORF">AW171_hschr21116</name>
</gene>
<sequence>MFKPNPYQDPRTGKMTPAMIRARQPYFKKNMISLVVLLGLVGGIYTYTYRFLHKDDDFRDVPIPPIDEKELQKLKMEYMNEKKRREESQK</sequence>
<name>A0A109UXE0_9SACH</name>
<evidence type="ECO:0000259" key="11">
    <source>
        <dbReference type="Pfam" id="PF09813"/>
    </source>
</evidence>
<keyword evidence="7 10" id="KW-1133">Transmembrane helix</keyword>
<dbReference type="Proteomes" id="UP000243052">
    <property type="component" value="Chromosome ii"/>
</dbReference>
<comment type="function">
    <text evidence="1 10">Required for assembly of cytochrome c oxidase (complex IV).</text>
</comment>
<dbReference type="Pfam" id="PF09813">
    <property type="entry name" value="Coa3_cc"/>
    <property type="match status" value="1"/>
</dbReference>
<proteinExistence type="inferred from homology"/>
<dbReference type="RefSeq" id="XP_017986289.1">
    <property type="nucleotide sequence ID" value="XM_018130800.1"/>
</dbReference>
<accession>A0A109UXE0</accession>
<keyword evidence="9 10" id="KW-0472">Membrane</keyword>
<feature type="transmembrane region" description="Helical" evidence="10">
    <location>
        <begin position="31"/>
        <end position="49"/>
    </location>
</feature>
<comment type="subcellular location">
    <subcellularLocation>
        <location evidence="2">Mitochondrion inner membrane</location>
        <topology evidence="2">Single-pass membrane protein</topology>
    </subcellularLocation>
</comment>
<evidence type="ECO:0000256" key="8">
    <source>
        <dbReference type="ARBA" id="ARBA00023128"/>
    </source>
</evidence>
<evidence type="ECO:0000256" key="5">
    <source>
        <dbReference type="ARBA" id="ARBA00022692"/>
    </source>
</evidence>
<organism evidence="12 13">
    <name type="scientific">Eremothecium sinecaudum</name>
    <dbReference type="NCBI Taxonomy" id="45286"/>
    <lineage>
        <taxon>Eukaryota</taxon>
        <taxon>Fungi</taxon>
        <taxon>Dikarya</taxon>
        <taxon>Ascomycota</taxon>
        <taxon>Saccharomycotina</taxon>
        <taxon>Saccharomycetes</taxon>
        <taxon>Saccharomycetales</taxon>
        <taxon>Saccharomycetaceae</taxon>
        <taxon>Eremothecium</taxon>
    </lineage>
</organism>
<reference evidence="12 13" key="1">
    <citation type="submission" date="2016-01" db="EMBL/GenBank/DDBJ databases">
        <title>Genome sequence of the yeast Holleya sinecauda.</title>
        <authorList>
            <person name="Dietrich F.S."/>
        </authorList>
    </citation>
    <scope>NUCLEOTIDE SEQUENCE [LARGE SCALE GENOMIC DNA]</scope>
    <source>
        <strain evidence="12 13">ATCC 58844</strain>
    </source>
</reference>
<evidence type="ECO:0000256" key="3">
    <source>
        <dbReference type="ARBA" id="ARBA00007035"/>
    </source>
</evidence>
<dbReference type="EMBL" id="CP014242">
    <property type="protein sequence ID" value="AMD19293.1"/>
    <property type="molecule type" value="Genomic_DNA"/>
</dbReference>
<comment type="subunit">
    <text evidence="4 10">Component of 250-400 kDa complexes called cytochrome oxidase assembly intermediates or COA complexes.</text>
</comment>